<gene>
    <name evidence="3" type="ORF">H9L14_03595</name>
</gene>
<proteinExistence type="predicted"/>
<reference evidence="3 4" key="1">
    <citation type="submission" date="2020-08" db="EMBL/GenBank/DDBJ databases">
        <title>Genome sequence of Sphingomonas sediminicola KACC 15039T.</title>
        <authorList>
            <person name="Hyun D.-W."/>
            <person name="Bae J.-W."/>
        </authorList>
    </citation>
    <scope>NUCLEOTIDE SEQUENCE [LARGE SCALE GENOMIC DNA]</scope>
    <source>
        <strain evidence="3 4">KACC 15039</strain>
    </source>
</reference>
<keyword evidence="1" id="KW-0812">Transmembrane</keyword>
<evidence type="ECO:0000256" key="1">
    <source>
        <dbReference type="SAM" id="Phobius"/>
    </source>
</evidence>
<sequence>MAEYLPGDEPVRVSHGALDTLHALLGALPIAYFLLAFLIDVTYVRSTYFIWPIFSIWLIVAGLVAGGLAVLIGIFDWLASRRSTRARGSGWHMLLTLAALLLGLLNAFVHSRDGWTAVVPEGSSSPASRHCC</sequence>
<dbReference type="Proteomes" id="UP000516105">
    <property type="component" value="Chromosome"/>
</dbReference>
<name>A0ABX6TAN6_9SPHN</name>
<dbReference type="Pfam" id="PF09990">
    <property type="entry name" value="DUF2231"/>
    <property type="match status" value="1"/>
</dbReference>
<organism evidence="3 4">
    <name type="scientific">Sphingomonas sediminicola</name>
    <dbReference type="NCBI Taxonomy" id="386874"/>
    <lineage>
        <taxon>Bacteria</taxon>
        <taxon>Pseudomonadati</taxon>
        <taxon>Pseudomonadota</taxon>
        <taxon>Alphaproteobacteria</taxon>
        <taxon>Sphingomonadales</taxon>
        <taxon>Sphingomonadaceae</taxon>
        <taxon>Sphingomonas</taxon>
    </lineage>
</organism>
<evidence type="ECO:0000259" key="2">
    <source>
        <dbReference type="Pfam" id="PF09990"/>
    </source>
</evidence>
<feature type="transmembrane region" description="Helical" evidence="1">
    <location>
        <begin position="49"/>
        <end position="79"/>
    </location>
</feature>
<evidence type="ECO:0000313" key="3">
    <source>
        <dbReference type="EMBL" id="QNP46303.1"/>
    </source>
</evidence>
<evidence type="ECO:0000313" key="4">
    <source>
        <dbReference type="Proteomes" id="UP000516105"/>
    </source>
</evidence>
<accession>A0ABX6TAN6</accession>
<feature type="transmembrane region" description="Helical" evidence="1">
    <location>
        <begin position="21"/>
        <end position="43"/>
    </location>
</feature>
<dbReference type="EMBL" id="CP060782">
    <property type="protein sequence ID" value="QNP46303.1"/>
    <property type="molecule type" value="Genomic_DNA"/>
</dbReference>
<keyword evidence="1" id="KW-1133">Transmembrane helix</keyword>
<feature type="domain" description="DUF2231" evidence="2">
    <location>
        <begin position="19"/>
        <end position="119"/>
    </location>
</feature>
<protein>
    <submittedName>
        <fullName evidence="3">DUF2231 domain-containing protein</fullName>
    </submittedName>
</protein>
<dbReference type="RefSeq" id="WP_187709256.1">
    <property type="nucleotide sequence ID" value="NZ_CP060782.1"/>
</dbReference>
<feature type="transmembrane region" description="Helical" evidence="1">
    <location>
        <begin position="91"/>
        <end position="109"/>
    </location>
</feature>
<keyword evidence="4" id="KW-1185">Reference proteome</keyword>
<dbReference type="InterPro" id="IPR019251">
    <property type="entry name" value="DUF2231_TM"/>
</dbReference>
<keyword evidence="1" id="KW-0472">Membrane</keyword>